<reference evidence="1 2" key="1">
    <citation type="submission" date="2011-11" db="EMBL/GenBank/DDBJ databases">
        <title>The Genome Sequence of Myroides odoratimimus CIP 101113.</title>
        <authorList>
            <person name="Earl A."/>
            <person name="Ward D."/>
            <person name="Feldgarden M."/>
            <person name="Gevers D."/>
            <person name="Huys G."/>
            <person name="Young S.K."/>
            <person name="Zeng Q."/>
            <person name="Gargeya S."/>
            <person name="Fitzgerald M."/>
            <person name="Haas B."/>
            <person name="Abouelleil A."/>
            <person name="Alvarado L."/>
            <person name="Arachchi H.M."/>
            <person name="Berlin A."/>
            <person name="Brown A."/>
            <person name="Chapman S.B."/>
            <person name="Chen Z."/>
            <person name="Dunbar C."/>
            <person name="Freedman E."/>
            <person name="Gearin G."/>
            <person name="Goldberg J."/>
            <person name="Griggs A."/>
            <person name="Gujja S."/>
            <person name="Heiman D."/>
            <person name="Howarth C."/>
            <person name="Larson L."/>
            <person name="Lui A."/>
            <person name="MacDonald P.J.P."/>
            <person name="Montmayeur A."/>
            <person name="Murphy C."/>
            <person name="Neiman D."/>
            <person name="Pearson M."/>
            <person name="Priest M."/>
            <person name="Roberts A."/>
            <person name="Saif S."/>
            <person name="Shea T."/>
            <person name="Shenoy N."/>
            <person name="Sisk P."/>
            <person name="Stolte C."/>
            <person name="Sykes S."/>
            <person name="Wortman J."/>
            <person name="Nusbaum C."/>
            <person name="Birren B."/>
        </authorList>
    </citation>
    <scope>NUCLEOTIDE SEQUENCE [LARGE SCALE GENOMIC DNA]</scope>
    <source>
        <strain evidence="1 2">CIP 101113</strain>
    </source>
</reference>
<evidence type="ECO:0008006" key="3">
    <source>
        <dbReference type="Google" id="ProtNLM"/>
    </source>
</evidence>
<proteinExistence type="predicted"/>
<protein>
    <recommendedName>
        <fullName evidence="3">YD repeat (Two copies)</fullName>
    </recommendedName>
</protein>
<dbReference type="EMBL" id="AGEE01000024">
    <property type="protein sequence ID" value="EHO10945.1"/>
    <property type="molecule type" value="Genomic_DNA"/>
</dbReference>
<gene>
    <name evidence="1" type="ORF">HMPREF9715_02163</name>
</gene>
<dbReference type="RefSeq" id="WP_006263771.1">
    <property type="nucleotide sequence ID" value="NZ_JH590837.1"/>
</dbReference>
<organism evidence="1 2">
    <name type="scientific">Myroides odoratimimus CIP 101113</name>
    <dbReference type="NCBI Taxonomy" id="883154"/>
    <lineage>
        <taxon>Bacteria</taxon>
        <taxon>Pseudomonadati</taxon>
        <taxon>Bacteroidota</taxon>
        <taxon>Flavobacteriia</taxon>
        <taxon>Flavobacteriales</taxon>
        <taxon>Flavobacteriaceae</taxon>
        <taxon>Myroides</taxon>
    </lineage>
</organism>
<comment type="caution">
    <text evidence="1">The sequence shown here is derived from an EMBL/GenBank/DDBJ whole genome shotgun (WGS) entry which is preliminary data.</text>
</comment>
<name>A0AAV3F1U8_9FLAO</name>
<dbReference type="AlphaFoldDB" id="A0AAV3F1U8"/>
<sequence>MLYKYEYDALGNIIRKEKTSVIKGKLQLDIEELTYGQYCNILTISRSSSPERKYPIIMIGGRSLSQFETFEHEYNEDYLQTKKYLVVSGKMKRLLVVREIK</sequence>
<evidence type="ECO:0000313" key="2">
    <source>
        <dbReference type="Proteomes" id="UP000004834"/>
    </source>
</evidence>
<accession>A0AAV3F1U8</accession>
<dbReference type="Proteomes" id="UP000004834">
    <property type="component" value="Unassembled WGS sequence"/>
</dbReference>
<evidence type="ECO:0000313" key="1">
    <source>
        <dbReference type="EMBL" id="EHO10945.1"/>
    </source>
</evidence>